<organism evidence="1 2">
    <name type="scientific">Capnocytophaga ochracea</name>
    <dbReference type="NCBI Taxonomy" id="1018"/>
    <lineage>
        <taxon>Bacteria</taxon>
        <taxon>Pseudomonadati</taxon>
        <taxon>Bacteroidota</taxon>
        <taxon>Flavobacteriia</taxon>
        <taxon>Flavobacteriales</taxon>
        <taxon>Flavobacteriaceae</taxon>
        <taxon>Capnocytophaga</taxon>
    </lineage>
</organism>
<dbReference type="EMBL" id="UAVS01000006">
    <property type="protein sequence ID" value="SQA94508.1"/>
    <property type="molecule type" value="Genomic_DNA"/>
</dbReference>
<evidence type="ECO:0000313" key="2">
    <source>
        <dbReference type="Proteomes" id="UP000250169"/>
    </source>
</evidence>
<dbReference type="AlphaFoldDB" id="A0A2X2SQI4"/>
<protein>
    <submittedName>
        <fullName evidence="1">Uncharacterized protein</fullName>
    </submittedName>
</protein>
<dbReference type="Proteomes" id="UP000250169">
    <property type="component" value="Unassembled WGS sequence"/>
</dbReference>
<dbReference type="RefSeq" id="WP_111972893.1">
    <property type="nucleotide sequence ID" value="NZ_UAVS01000006.1"/>
</dbReference>
<sequence>MIRIKSLEDYTNYFGVCCRFWKSKEKYHLQTLLDNEILERLQFKKYEDNNLKDKMYKLVSYEEIDNAYSVSFFAFYKGLKFFVENVIENDIFILRPLEEAMIFFNDFPKQGYDPIYEIKESEVTDVWEERTPIKGFKFEEEPIVYLKKNGVWLVEH</sequence>
<evidence type="ECO:0000313" key="1">
    <source>
        <dbReference type="EMBL" id="SQA94508.1"/>
    </source>
</evidence>
<name>A0A2X2SQI4_CAPOC</name>
<proteinExistence type="predicted"/>
<gene>
    <name evidence="1" type="ORF">NCTC11545_01698</name>
</gene>
<accession>A0A2X2SQI4</accession>
<reference evidence="1 2" key="1">
    <citation type="submission" date="2018-06" db="EMBL/GenBank/DDBJ databases">
        <authorList>
            <consortium name="Pathogen Informatics"/>
            <person name="Doyle S."/>
        </authorList>
    </citation>
    <scope>NUCLEOTIDE SEQUENCE [LARGE SCALE GENOMIC DNA]</scope>
    <source>
        <strain evidence="1 2">NCTC11545</strain>
    </source>
</reference>